<dbReference type="EMBL" id="JARVCO010000002">
    <property type="protein sequence ID" value="MDZ8117058.1"/>
    <property type="molecule type" value="Genomic_DNA"/>
</dbReference>
<organism evidence="11 12">
    <name type="scientific">Pontiella agarivorans</name>
    <dbReference type="NCBI Taxonomy" id="3038953"/>
    <lineage>
        <taxon>Bacteria</taxon>
        <taxon>Pseudomonadati</taxon>
        <taxon>Kiritimatiellota</taxon>
        <taxon>Kiritimatiellia</taxon>
        <taxon>Kiritimatiellales</taxon>
        <taxon>Pontiellaceae</taxon>
        <taxon>Pontiella</taxon>
    </lineage>
</organism>
<dbReference type="Proteomes" id="UP001290861">
    <property type="component" value="Unassembled WGS sequence"/>
</dbReference>
<dbReference type="InterPro" id="IPR050482">
    <property type="entry name" value="Sensor_HK_TwoCompSys"/>
</dbReference>
<evidence type="ECO:0000256" key="4">
    <source>
        <dbReference type="ARBA" id="ARBA00022679"/>
    </source>
</evidence>
<keyword evidence="9" id="KW-1133">Transmembrane helix</keyword>
<keyword evidence="6 11" id="KW-0418">Kinase</keyword>
<comment type="catalytic activity">
    <reaction evidence="1">
        <text>ATP + protein L-histidine = ADP + protein N-phospho-L-histidine.</text>
        <dbReference type="EC" id="2.7.13.3"/>
    </reaction>
</comment>
<dbReference type="EC" id="2.7.13.3" evidence="2"/>
<evidence type="ECO:0000313" key="12">
    <source>
        <dbReference type="Proteomes" id="UP001290861"/>
    </source>
</evidence>
<dbReference type="CDD" id="cd16917">
    <property type="entry name" value="HATPase_UhpB-NarQ-NarX-like"/>
    <property type="match status" value="1"/>
</dbReference>
<dbReference type="InterPro" id="IPR036890">
    <property type="entry name" value="HATPase_C_sf"/>
</dbReference>
<evidence type="ECO:0000313" key="11">
    <source>
        <dbReference type="EMBL" id="MDZ8117058.1"/>
    </source>
</evidence>
<dbReference type="GO" id="GO:0016301">
    <property type="term" value="F:kinase activity"/>
    <property type="evidence" value="ECO:0007669"/>
    <property type="project" value="UniProtKB-KW"/>
</dbReference>
<keyword evidence="12" id="KW-1185">Reference proteome</keyword>
<dbReference type="PANTHER" id="PTHR24421:SF10">
    <property type="entry name" value="NITRATE_NITRITE SENSOR PROTEIN NARQ"/>
    <property type="match status" value="1"/>
</dbReference>
<protein>
    <recommendedName>
        <fullName evidence="2">histidine kinase</fullName>
        <ecNumber evidence="2">2.7.13.3</ecNumber>
    </recommendedName>
</protein>
<evidence type="ECO:0000256" key="1">
    <source>
        <dbReference type="ARBA" id="ARBA00000085"/>
    </source>
</evidence>
<reference evidence="11 12" key="1">
    <citation type="journal article" date="2024" name="Appl. Environ. Microbiol.">
        <title>Pontiella agarivorans sp. nov., a novel marine anaerobic bacterium capable of degrading macroalgal polysaccharides and fixing nitrogen.</title>
        <authorList>
            <person name="Liu N."/>
            <person name="Kivenson V."/>
            <person name="Peng X."/>
            <person name="Cui Z."/>
            <person name="Lankiewicz T.S."/>
            <person name="Gosselin K.M."/>
            <person name="English C.J."/>
            <person name="Blair E.M."/>
            <person name="O'Malley M.A."/>
            <person name="Valentine D.L."/>
        </authorList>
    </citation>
    <scope>NUCLEOTIDE SEQUENCE [LARGE SCALE GENOMIC DNA]</scope>
    <source>
        <strain evidence="11 12">NLcol2</strain>
    </source>
</reference>
<keyword evidence="9" id="KW-0472">Membrane</keyword>
<dbReference type="Gene3D" id="1.20.5.1930">
    <property type="match status" value="1"/>
</dbReference>
<evidence type="ECO:0000256" key="8">
    <source>
        <dbReference type="ARBA" id="ARBA00023012"/>
    </source>
</evidence>
<sequence length="625" mass="70490">MDQLPQLTEQLQLEAYGYHGGYLPALDECPEKPRWTIEFSFWKRVSLTQVILVPAVDHRFGQLDSYGFPRRFRVLSVAQDGRTEVIQEWMHEDFPDPGRFPLVIDIPAERVNKIRIEVFRGAADGGREVFALDEFFGVRGVGTHNCTVRASSSLESPPYWGQKYLIDQRTSLGLPLDFRGRMDARSEHSDFSAVFDDVPESGGVVELDLGENRKLGWVTLYPAQPPEGIMIPGYGFPGSIRLEVVPETAAGERADPVEPKSSWEPVLPGNNIVHVHGAGCTGRWIRVYVDDFPFHDNKRTFAMGEIVVHRGKYTYSVQDINLEGFPAGVESTGHLLADGFSGGYPCMQLLDWIEKVELRNRLSLNLRELHAFRNALEMRYQNFWKRSIFGLLLLVTVIGVLSAMTEFLRRRRSAKRLRLHISSDLHDDVGSTLGSISMTAEQLEKMELGEPAGEILHDLSLMAREACASLREVIWVSDKTHTHLPELIQKLVERAERVLDGMKLDIDVPPEIPNLTVSLNTKRHFIMFYKEALHNCMRHAQASEVNIQITIDEEMLQIGICDNGCGFDTSGSFSGWGLNTMKKRAKELHGKVDIESRIGGGTKVMMNMPLKALSKEPIRAYKTSN</sequence>
<keyword evidence="5" id="KW-0547">Nucleotide-binding</keyword>
<dbReference type="InterPro" id="IPR003594">
    <property type="entry name" value="HATPase_dom"/>
</dbReference>
<accession>A0ABU5MSH0</accession>
<dbReference type="Pfam" id="PF02518">
    <property type="entry name" value="HATPase_c"/>
    <property type="match status" value="1"/>
</dbReference>
<evidence type="ECO:0000256" key="7">
    <source>
        <dbReference type="ARBA" id="ARBA00022840"/>
    </source>
</evidence>
<gene>
    <name evidence="11" type="ORF">P9H32_00335</name>
</gene>
<keyword evidence="9" id="KW-0812">Transmembrane</keyword>
<dbReference type="PANTHER" id="PTHR24421">
    <property type="entry name" value="NITRATE/NITRITE SENSOR PROTEIN NARX-RELATED"/>
    <property type="match status" value="1"/>
</dbReference>
<evidence type="ECO:0000256" key="5">
    <source>
        <dbReference type="ARBA" id="ARBA00022741"/>
    </source>
</evidence>
<dbReference type="InterPro" id="IPR011712">
    <property type="entry name" value="Sig_transdc_His_kin_sub3_dim/P"/>
</dbReference>
<dbReference type="Pfam" id="PF07730">
    <property type="entry name" value="HisKA_3"/>
    <property type="match status" value="1"/>
</dbReference>
<keyword evidence="7" id="KW-0067">ATP-binding</keyword>
<dbReference type="SUPFAM" id="SSF55874">
    <property type="entry name" value="ATPase domain of HSP90 chaperone/DNA topoisomerase II/histidine kinase"/>
    <property type="match status" value="1"/>
</dbReference>
<dbReference type="Gene3D" id="3.30.565.10">
    <property type="entry name" value="Histidine kinase-like ATPase, C-terminal domain"/>
    <property type="match status" value="1"/>
</dbReference>
<name>A0ABU5MSH0_9BACT</name>
<evidence type="ECO:0000256" key="6">
    <source>
        <dbReference type="ARBA" id="ARBA00022777"/>
    </source>
</evidence>
<dbReference type="RefSeq" id="WP_322606864.1">
    <property type="nucleotide sequence ID" value="NZ_JARVCO010000002.1"/>
</dbReference>
<feature type="domain" description="Histidine kinase" evidence="10">
    <location>
        <begin position="424"/>
        <end position="612"/>
    </location>
</feature>
<keyword evidence="4" id="KW-0808">Transferase</keyword>
<evidence type="ECO:0000256" key="2">
    <source>
        <dbReference type="ARBA" id="ARBA00012438"/>
    </source>
</evidence>
<dbReference type="InterPro" id="IPR005467">
    <property type="entry name" value="His_kinase_dom"/>
</dbReference>
<evidence type="ECO:0000259" key="10">
    <source>
        <dbReference type="PROSITE" id="PS50109"/>
    </source>
</evidence>
<feature type="transmembrane region" description="Helical" evidence="9">
    <location>
        <begin position="388"/>
        <end position="408"/>
    </location>
</feature>
<comment type="caution">
    <text evidence="11">The sequence shown here is derived from an EMBL/GenBank/DDBJ whole genome shotgun (WGS) entry which is preliminary data.</text>
</comment>
<keyword evidence="3" id="KW-0597">Phosphoprotein</keyword>
<evidence type="ECO:0000256" key="3">
    <source>
        <dbReference type="ARBA" id="ARBA00022553"/>
    </source>
</evidence>
<evidence type="ECO:0000256" key="9">
    <source>
        <dbReference type="SAM" id="Phobius"/>
    </source>
</evidence>
<keyword evidence="8" id="KW-0902">Two-component regulatory system</keyword>
<proteinExistence type="predicted"/>
<dbReference type="PROSITE" id="PS50109">
    <property type="entry name" value="HIS_KIN"/>
    <property type="match status" value="1"/>
</dbReference>